<keyword evidence="1" id="KW-0285">Flavoprotein</keyword>
<proteinExistence type="predicted"/>
<dbReference type="Proteomes" id="UP000011996">
    <property type="component" value="Unassembled WGS sequence"/>
</dbReference>
<organism evidence="3 4">
    <name type="scientific">Rhodopirellula europaea SH398</name>
    <dbReference type="NCBI Taxonomy" id="1263868"/>
    <lineage>
        <taxon>Bacteria</taxon>
        <taxon>Pseudomonadati</taxon>
        <taxon>Planctomycetota</taxon>
        <taxon>Planctomycetia</taxon>
        <taxon>Pirellulales</taxon>
        <taxon>Pirellulaceae</taxon>
        <taxon>Rhodopirellula</taxon>
    </lineage>
</organism>
<dbReference type="EMBL" id="ANOF01000016">
    <property type="protein sequence ID" value="EMI28857.1"/>
    <property type="molecule type" value="Genomic_DNA"/>
</dbReference>
<evidence type="ECO:0000313" key="4">
    <source>
        <dbReference type="Proteomes" id="UP000011996"/>
    </source>
</evidence>
<evidence type="ECO:0000256" key="2">
    <source>
        <dbReference type="ARBA" id="ARBA00023002"/>
    </source>
</evidence>
<dbReference type="STRING" id="1263868.RESH_00576"/>
<evidence type="ECO:0000313" key="3">
    <source>
        <dbReference type="EMBL" id="EMI28857.1"/>
    </source>
</evidence>
<dbReference type="Gene3D" id="3.50.50.60">
    <property type="entry name" value="FAD/NAD(P)-binding domain"/>
    <property type="match status" value="1"/>
</dbReference>
<keyword evidence="2" id="KW-0560">Oxidoreductase</keyword>
<dbReference type="RefSeq" id="WP_008663594.1">
    <property type="nucleotide sequence ID" value="NZ_ANOF01000016.1"/>
</dbReference>
<protein>
    <submittedName>
        <fullName evidence="3">FAD-dependent pyridine nucleotide-disulfide oxidoreductase</fullName>
    </submittedName>
</protein>
<dbReference type="InterPro" id="IPR036188">
    <property type="entry name" value="FAD/NAD-bd_sf"/>
</dbReference>
<sequence>MNRRDATSAFAATAIGAVLSTEASAAADTNEEASKMDYDAIVVSGGPSGLSAALVLGRSCRKVLVCDAGQPRNRTSPAVHSFFSRDGIRPAELLKIGREQLKPYDVSFHDGRVTSAQRSNPGFRVQTESLDVEAFFIRAPVVPRSSLAKQLGCKLVSMTGVYSDTAETDQFGATSVPGVYVVGDASVGAPQVATAVTDGAMAATMINKSLVKDGVPSR</sequence>
<accession>M5SM78</accession>
<dbReference type="InterPro" id="IPR050097">
    <property type="entry name" value="Ferredoxin-NADP_redctase_2"/>
</dbReference>
<dbReference type="SUPFAM" id="SSF51905">
    <property type="entry name" value="FAD/NAD(P)-binding domain"/>
    <property type="match status" value="1"/>
</dbReference>
<evidence type="ECO:0000256" key="1">
    <source>
        <dbReference type="ARBA" id="ARBA00022630"/>
    </source>
</evidence>
<dbReference type="PATRIC" id="fig|1263868.3.peg.631"/>
<dbReference type="AlphaFoldDB" id="M5SM78"/>
<name>M5SM78_9BACT</name>
<dbReference type="PRINTS" id="PR00368">
    <property type="entry name" value="FADPNR"/>
</dbReference>
<dbReference type="PANTHER" id="PTHR48105">
    <property type="entry name" value="THIOREDOXIN REDUCTASE 1-RELATED-RELATED"/>
    <property type="match status" value="1"/>
</dbReference>
<gene>
    <name evidence="3" type="ORF">RESH_00576</name>
</gene>
<comment type="caution">
    <text evidence="3">The sequence shown here is derived from an EMBL/GenBank/DDBJ whole genome shotgun (WGS) entry which is preliminary data.</text>
</comment>
<reference evidence="3 4" key="1">
    <citation type="journal article" date="2013" name="Mar. Genomics">
        <title>Expression of sulfatases in Rhodopirellula baltica and the diversity of sulfatases in the genus Rhodopirellula.</title>
        <authorList>
            <person name="Wegner C.E."/>
            <person name="Richter-Heitmann T."/>
            <person name="Klindworth A."/>
            <person name="Klockow C."/>
            <person name="Richter M."/>
            <person name="Achstetter T."/>
            <person name="Glockner F.O."/>
            <person name="Harder J."/>
        </authorList>
    </citation>
    <scope>NUCLEOTIDE SEQUENCE [LARGE SCALE GENOMIC DNA]</scope>
    <source>
        <strain evidence="3 4">SH398</strain>
    </source>
</reference>
<dbReference type="GO" id="GO:0016491">
    <property type="term" value="F:oxidoreductase activity"/>
    <property type="evidence" value="ECO:0007669"/>
    <property type="project" value="UniProtKB-KW"/>
</dbReference>